<reference evidence="1" key="1">
    <citation type="journal article" date="2015" name="Nature">
        <title>Complex archaea that bridge the gap between prokaryotes and eukaryotes.</title>
        <authorList>
            <person name="Spang A."/>
            <person name="Saw J.H."/>
            <person name="Jorgensen S.L."/>
            <person name="Zaremba-Niedzwiedzka K."/>
            <person name="Martijn J."/>
            <person name="Lind A.E."/>
            <person name="van Eijk R."/>
            <person name="Schleper C."/>
            <person name="Guy L."/>
            <person name="Ettema T.J."/>
        </authorList>
    </citation>
    <scope>NUCLEOTIDE SEQUENCE</scope>
</reference>
<feature type="non-terminal residue" evidence="1">
    <location>
        <position position="1"/>
    </location>
</feature>
<evidence type="ECO:0000313" key="1">
    <source>
        <dbReference type="EMBL" id="KKK80498.1"/>
    </source>
</evidence>
<protein>
    <submittedName>
        <fullName evidence="1">Uncharacterized protein</fullName>
    </submittedName>
</protein>
<sequence length="403" mass="44205">KIFTKWRSSFGAAPIQARRFQDAVVFVAKGAMQLREFFLQDGWRSPELTVHADHMGGEFMKNSDGVAAANSDWNDGKRGFIDFDIQQEPEPIIWTWRKDGKLAALVYDKESGVAGWSRMEFGGFPGAPSSSNEWFGDAHIGSACVIPNTKGEDELWLYAIRWMPGGADQAYRSFVEYMAPAEYDNDEDGHFVDCGIDTIVSEKEHIGTFTAAASAFTFQHQGNDLSLVAGDYVRFEGVDQASTWANLNLAVYVIDSVATSVHTIASVPPSGAVTASAVATELLGQVMRVVGTTASLGHLEGFTVAVNLDGMAAASQLVSSATISLPEYANRIHAGIPYTSKMKTINLHSQIQIEPMGIISFDARIEMNTIARIFFRFTLEPFEQVRAEANAPGFRKRNEIIHI</sequence>
<dbReference type="EMBL" id="LAZR01053554">
    <property type="protein sequence ID" value="KKK80498.1"/>
    <property type="molecule type" value="Genomic_DNA"/>
</dbReference>
<feature type="non-terminal residue" evidence="1">
    <location>
        <position position="403"/>
    </location>
</feature>
<accession>A0A0F8YGA0</accession>
<proteinExistence type="predicted"/>
<comment type="caution">
    <text evidence="1">The sequence shown here is derived from an EMBL/GenBank/DDBJ whole genome shotgun (WGS) entry which is preliminary data.</text>
</comment>
<gene>
    <name evidence="1" type="ORF">LCGC14_2822890</name>
</gene>
<name>A0A0F8YGA0_9ZZZZ</name>
<organism evidence="1">
    <name type="scientific">marine sediment metagenome</name>
    <dbReference type="NCBI Taxonomy" id="412755"/>
    <lineage>
        <taxon>unclassified sequences</taxon>
        <taxon>metagenomes</taxon>
        <taxon>ecological metagenomes</taxon>
    </lineage>
</organism>
<dbReference type="AlphaFoldDB" id="A0A0F8YGA0"/>